<dbReference type="RefSeq" id="WP_150424844.1">
    <property type="nucleotide sequence ID" value="NZ_VYQA01000003.1"/>
</dbReference>
<dbReference type="Proteomes" id="UP000325933">
    <property type="component" value="Unassembled WGS sequence"/>
</dbReference>
<dbReference type="EMBL" id="VYQA01000003">
    <property type="protein sequence ID" value="KAA9032094.1"/>
    <property type="molecule type" value="Genomic_DNA"/>
</dbReference>
<evidence type="ECO:0000313" key="3">
    <source>
        <dbReference type="EMBL" id="KAA9032094.1"/>
    </source>
</evidence>
<dbReference type="Proteomes" id="UP000326364">
    <property type="component" value="Unassembled WGS sequence"/>
</dbReference>
<keyword evidence="5" id="KW-1185">Reference proteome</keyword>
<evidence type="ECO:0000313" key="2">
    <source>
        <dbReference type="EMBL" id="KAA9019637.1"/>
    </source>
</evidence>
<organism evidence="3 4">
    <name type="scientific">Sphingobium limneticum</name>
    <dbReference type="NCBI Taxonomy" id="1007511"/>
    <lineage>
        <taxon>Bacteria</taxon>
        <taxon>Pseudomonadati</taxon>
        <taxon>Pseudomonadota</taxon>
        <taxon>Alphaproteobacteria</taxon>
        <taxon>Sphingomonadales</taxon>
        <taxon>Sphingomonadaceae</taxon>
        <taxon>Sphingobium</taxon>
    </lineage>
</organism>
<reference evidence="4 5" key="1">
    <citation type="submission" date="2019-09" db="EMBL/GenBank/DDBJ databases">
        <authorList>
            <person name="Feng G."/>
        </authorList>
    </citation>
    <scope>NUCLEOTIDE SEQUENCE [LARGE SCALE GENOMIC DNA]</scope>
    <source>
        <strain evidence="3 4">KACC 19283</strain>
        <strain evidence="2 5">KACC 19284</strain>
    </source>
</reference>
<evidence type="ECO:0000256" key="1">
    <source>
        <dbReference type="SAM" id="MobiDB-lite"/>
    </source>
</evidence>
<sequence length="380" mass="41591">MTSPEDDSGDRAAAAQAMEADEAKLDPDGELRPALGRAPNADELTLWAGMASDRREAALQRIAVLRRWTEEPGELTAAEAAEQADVAVSRFYEIASAWRADPTLASLGTYVKKPGRKGPRLSGEAVNRIQALLPRIVGANSKMKVGAIAGLIQVDPSLEGMKLPHLNTLRTMIEREKRRLRAEELVGLRPGLDAVACNLVRPDGRHHVVFAVVDRTARFILGFSVGDVRDSRGAYRRAAADALDRINRNEIPGMPWADKSERVDVIIGDDEPAWQEARSDFRSAEKGIPFELIIGPRRYGRYLRIVAGTTIGDLRIWPARTDTDEIADGSLTHTDAEATTAIEVEVAKHNAEVMAQSVADGADRPAPITMRILKFIARQE</sequence>
<feature type="region of interest" description="Disordered" evidence="1">
    <location>
        <begin position="1"/>
        <end position="36"/>
    </location>
</feature>
<dbReference type="AlphaFoldDB" id="A0A5J5I7T8"/>
<accession>A0A5J5I7T8</accession>
<name>A0A5J5I7T8_9SPHN</name>
<evidence type="ECO:0000313" key="5">
    <source>
        <dbReference type="Proteomes" id="UP000326364"/>
    </source>
</evidence>
<comment type="caution">
    <text evidence="3">The sequence shown here is derived from an EMBL/GenBank/DDBJ whole genome shotgun (WGS) entry which is preliminary data.</text>
</comment>
<feature type="compositionally biased region" description="Basic and acidic residues" evidence="1">
    <location>
        <begin position="21"/>
        <end position="31"/>
    </location>
</feature>
<protein>
    <submittedName>
        <fullName evidence="3">Uncharacterized protein</fullName>
    </submittedName>
</protein>
<proteinExistence type="predicted"/>
<evidence type="ECO:0000313" key="4">
    <source>
        <dbReference type="Proteomes" id="UP000325933"/>
    </source>
</evidence>
<dbReference type="EMBL" id="VYQB01000003">
    <property type="protein sequence ID" value="KAA9019637.1"/>
    <property type="molecule type" value="Genomic_DNA"/>
</dbReference>
<gene>
    <name evidence="3" type="ORF">F4U95_05140</name>
    <name evidence="2" type="ORF">F4U96_05140</name>
</gene>